<dbReference type="InterPro" id="IPR003819">
    <property type="entry name" value="TauD/TfdA-like"/>
</dbReference>
<protein>
    <recommendedName>
        <fullName evidence="2">TauD/TfdA-like domain-containing protein</fullName>
    </recommendedName>
</protein>
<evidence type="ECO:0000259" key="2">
    <source>
        <dbReference type="Pfam" id="PF02668"/>
    </source>
</evidence>
<sequence>MAKPDWPFDTYGRSPPYYNRALMYYYDSKLITCFSRRLLVGHEPYEPRTQGIPGLNEAQAEALDAVHFIAKKHELRTVQMKGDIRFVNNMAIMHRREAFVDEGPHNRHLVRMWLNNEMMCWKLPRPLRLAWARVFEDDERASYWDIEPIREKNGTISRTSGSCD</sequence>
<evidence type="ECO:0000256" key="1">
    <source>
        <dbReference type="ARBA" id="ARBA00023002"/>
    </source>
</evidence>
<dbReference type="Gene3D" id="3.60.130.10">
    <property type="entry name" value="Clavaminate synthase-like"/>
    <property type="match status" value="1"/>
</dbReference>
<dbReference type="OMA" id="DERASYW"/>
<keyword evidence="1" id="KW-0560">Oxidoreductase</keyword>
<evidence type="ECO:0000313" key="3">
    <source>
        <dbReference type="EMBL" id="PMB68508.1"/>
    </source>
</evidence>
<dbReference type="SUPFAM" id="SSF51197">
    <property type="entry name" value="Clavaminate synthase-like"/>
    <property type="match status" value="1"/>
</dbReference>
<feature type="domain" description="TauD/TfdA-like" evidence="2">
    <location>
        <begin position="10"/>
        <end position="113"/>
    </location>
</feature>
<dbReference type="GO" id="GO:0016491">
    <property type="term" value="F:oxidoreductase activity"/>
    <property type="evidence" value="ECO:0007669"/>
    <property type="project" value="UniProtKB-KW"/>
</dbReference>
<comment type="caution">
    <text evidence="3">The sequence shown here is derived from an EMBL/GenBank/DDBJ whole genome shotgun (WGS) entry which is preliminary data.</text>
</comment>
<gene>
    <name evidence="3" type="ORF">BM221_005087</name>
</gene>
<dbReference type="Pfam" id="PF02668">
    <property type="entry name" value="TauD"/>
    <property type="match status" value="1"/>
</dbReference>
<proteinExistence type="predicted"/>
<dbReference type="InterPro" id="IPR042098">
    <property type="entry name" value="TauD-like_sf"/>
</dbReference>
<dbReference type="EMBL" id="MRVG01000005">
    <property type="protein sequence ID" value="PMB68508.1"/>
    <property type="molecule type" value="Genomic_DNA"/>
</dbReference>
<dbReference type="AlphaFoldDB" id="A0A2N6NML2"/>
<evidence type="ECO:0000313" key="4">
    <source>
        <dbReference type="Proteomes" id="UP000235728"/>
    </source>
</evidence>
<name>A0A2N6NML2_BEABA</name>
<accession>A0A2N6NML2</accession>
<organism evidence="3 4">
    <name type="scientific">Beauveria bassiana</name>
    <name type="common">White muscardine disease fungus</name>
    <name type="synonym">Tritirachium shiotae</name>
    <dbReference type="NCBI Taxonomy" id="176275"/>
    <lineage>
        <taxon>Eukaryota</taxon>
        <taxon>Fungi</taxon>
        <taxon>Dikarya</taxon>
        <taxon>Ascomycota</taxon>
        <taxon>Pezizomycotina</taxon>
        <taxon>Sordariomycetes</taxon>
        <taxon>Hypocreomycetidae</taxon>
        <taxon>Hypocreales</taxon>
        <taxon>Cordycipitaceae</taxon>
        <taxon>Beauveria</taxon>
    </lineage>
</organism>
<reference evidence="3 4" key="1">
    <citation type="journal article" date="2016" name="Appl. Microbiol. Biotechnol.">
        <title>Characterization of T-DNA insertion mutants with decreased virulence in the entomopathogenic fungus Beauveria bassiana JEF-007.</title>
        <authorList>
            <person name="Kim S."/>
            <person name="Lee S.J."/>
            <person name="Nai Y.S."/>
            <person name="Yu J.S."/>
            <person name="Lee M.R."/>
            <person name="Yang Y.T."/>
            <person name="Kim J.S."/>
        </authorList>
    </citation>
    <scope>NUCLEOTIDE SEQUENCE [LARGE SCALE GENOMIC DNA]</scope>
    <source>
        <strain evidence="3 4">JEF-007</strain>
    </source>
</reference>
<dbReference type="Proteomes" id="UP000235728">
    <property type="component" value="Unassembled WGS sequence"/>
</dbReference>